<keyword evidence="2" id="KW-1185">Reference proteome</keyword>
<proteinExistence type="predicted"/>
<dbReference type="EMBL" id="CP090032">
    <property type="protein sequence ID" value="UPK92032.1"/>
    <property type="molecule type" value="Genomic_DNA"/>
</dbReference>
<gene>
    <name evidence="1" type="ORF">LCI18_002967</name>
</gene>
<reference evidence="1" key="1">
    <citation type="submission" date="2021-11" db="EMBL/GenBank/DDBJ databases">
        <title>Fusarium solani-melongenae Genome sequencing and assembly.</title>
        <authorList>
            <person name="Xie S."/>
            <person name="Huang L."/>
            <person name="Zhang X."/>
        </authorList>
    </citation>
    <scope>NUCLEOTIDE SEQUENCE</scope>
    <source>
        <strain evidence="1">CRI 24-3</strain>
    </source>
</reference>
<evidence type="ECO:0000313" key="2">
    <source>
        <dbReference type="Proteomes" id="UP000830768"/>
    </source>
</evidence>
<name>A0ACD3YSZ6_FUSSC</name>
<evidence type="ECO:0000313" key="1">
    <source>
        <dbReference type="EMBL" id="UPK92032.1"/>
    </source>
</evidence>
<organism evidence="1 2">
    <name type="scientific">Fusarium solani subsp. cucurbitae</name>
    <name type="common">Neocosmosporum cucurbitae</name>
    <dbReference type="NCBI Taxonomy" id="2747967"/>
    <lineage>
        <taxon>Eukaryota</taxon>
        <taxon>Fungi</taxon>
        <taxon>Dikarya</taxon>
        <taxon>Ascomycota</taxon>
        <taxon>Pezizomycotina</taxon>
        <taxon>Sordariomycetes</taxon>
        <taxon>Hypocreomycetidae</taxon>
        <taxon>Hypocreales</taxon>
        <taxon>Nectriaceae</taxon>
        <taxon>Fusarium</taxon>
        <taxon>Fusarium solani species complex</taxon>
    </lineage>
</organism>
<accession>A0ACD3YSZ6</accession>
<dbReference type="Proteomes" id="UP000830768">
    <property type="component" value="Chromosome 3"/>
</dbReference>
<sequence>MARIMANGLRIAWAFHNANARLVIATSIFAKAGMLFLFVVNLILLQRVVRAYHPQIGWGKVFGWIFRLLYSSIAVSLIMVIVSVNSGRFNSKAAYYCFNYVIELVVVFTYALSRFDRRCYIPNGSSGPGDYSKGGPGEMLGKQSTGEETVGVGGAAVSSLISTPCPRATRTKSHRREICRHSGKLCRSFFRLENGISK</sequence>
<protein>
    <submittedName>
        <fullName evidence="1">Uncharacterized protein</fullName>
    </submittedName>
</protein>